<name>A0ABQ5CV48_9ASTR</name>
<proteinExistence type="predicted"/>
<feature type="coiled-coil region" evidence="1">
    <location>
        <begin position="143"/>
        <end position="177"/>
    </location>
</feature>
<feature type="compositionally biased region" description="Polar residues" evidence="2">
    <location>
        <begin position="76"/>
        <end position="101"/>
    </location>
</feature>
<dbReference type="EMBL" id="BQNB010014621">
    <property type="protein sequence ID" value="GJT30387.1"/>
    <property type="molecule type" value="Genomic_DNA"/>
</dbReference>
<evidence type="ECO:0000313" key="3">
    <source>
        <dbReference type="EMBL" id="GJT30387.1"/>
    </source>
</evidence>
<organism evidence="3 4">
    <name type="scientific">Tanacetum coccineum</name>
    <dbReference type="NCBI Taxonomy" id="301880"/>
    <lineage>
        <taxon>Eukaryota</taxon>
        <taxon>Viridiplantae</taxon>
        <taxon>Streptophyta</taxon>
        <taxon>Embryophyta</taxon>
        <taxon>Tracheophyta</taxon>
        <taxon>Spermatophyta</taxon>
        <taxon>Magnoliopsida</taxon>
        <taxon>eudicotyledons</taxon>
        <taxon>Gunneridae</taxon>
        <taxon>Pentapetalae</taxon>
        <taxon>asterids</taxon>
        <taxon>campanulids</taxon>
        <taxon>Asterales</taxon>
        <taxon>Asteraceae</taxon>
        <taxon>Asteroideae</taxon>
        <taxon>Anthemideae</taxon>
        <taxon>Anthemidinae</taxon>
        <taxon>Tanacetum</taxon>
    </lineage>
</organism>
<evidence type="ECO:0000256" key="1">
    <source>
        <dbReference type="SAM" id="Coils"/>
    </source>
</evidence>
<comment type="caution">
    <text evidence="3">The sequence shown here is derived from an EMBL/GenBank/DDBJ whole genome shotgun (WGS) entry which is preliminary data.</text>
</comment>
<keyword evidence="4" id="KW-1185">Reference proteome</keyword>
<feature type="coiled-coil region" evidence="1">
    <location>
        <begin position="204"/>
        <end position="252"/>
    </location>
</feature>
<sequence>MVVQNQSELGEGSANPTDPHHTPTIIQSSTQPQKTQKPRKSKRKDTQVPQPSDPSENVADEAVHKKLGDSLVRAATTASSLEAEQNSGNITKTRSKATPNESSSLGTTSGGGPRCQETMGDTIAQTRFENVSKHSNDSLLARVLDLEKTKTTQRNEIDSLKRRVKKLEKKKLEDQIQTFYQIFRSMCESDSDSKPLNKQTTPKLNELMELCTTLQKKVLDLEKTKTTQANEIASLKRRVKKLEKKRRRLLRKDRILTVDEDTLAQALAALKNCYNNQQQLPILTLRKGIVITELGTPTITRSSQQPSQAKVQDKGKVKMAKIKADHELAQRLQAKEQEELSVEEKEKLFQQLLEQRRTSLFAANAEEKRNKPPTQAQQRKIMCTYLKNMEGKKLKDLKNKSFNSIQKMFDKTFKRVNTFVDFRTNLVEGSSKIAGEELEQESTKKQKVYEDKDTTELQRLMEVIPDKERRYDEQEASVILSIKGIHSKLLTKQLKESMKCWKHPPGGLGAFLMRNLNDLR</sequence>
<reference evidence="3" key="1">
    <citation type="journal article" date="2022" name="Int. J. Mol. Sci.">
        <title>Draft Genome of Tanacetum Coccineum: Genomic Comparison of Closely Related Tanacetum-Family Plants.</title>
        <authorList>
            <person name="Yamashiro T."/>
            <person name="Shiraishi A."/>
            <person name="Nakayama K."/>
            <person name="Satake H."/>
        </authorList>
    </citation>
    <scope>NUCLEOTIDE SEQUENCE</scope>
</reference>
<keyword evidence="1" id="KW-0175">Coiled coil</keyword>
<reference evidence="3" key="2">
    <citation type="submission" date="2022-01" db="EMBL/GenBank/DDBJ databases">
        <authorList>
            <person name="Yamashiro T."/>
            <person name="Shiraishi A."/>
            <person name="Satake H."/>
            <person name="Nakayama K."/>
        </authorList>
    </citation>
    <scope>NUCLEOTIDE SEQUENCE</scope>
</reference>
<feature type="compositionally biased region" description="Polar residues" evidence="2">
    <location>
        <begin position="24"/>
        <end position="35"/>
    </location>
</feature>
<protein>
    <submittedName>
        <fullName evidence="3">Uncharacterized protein</fullName>
    </submittedName>
</protein>
<evidence type="ECO:0000313" key="4">
    <source>
        <dbReference type="Proteomes" id="UP001151760"/>
    </source>
</evidence>
<evidence type="ECO:0000256" key="2">
    <source>
        <dbReference type="SAM" id="MobiDB-lite"/>
    </source>
</evidence>
<accession>A0ABQ5CV48</accession>
<gene>
    <name evidence="3" type="ORF">Tco_0910662</name>
</gene>
<dbReference type="Proteomes" id="UP001151760">
    <property type="component" value="Unassembled WGS sequence"/>
</dbReference>
<feature type="region of interest" description="Disordered" evidence="2">
    <location>
        <begin position="1"/>
        <end position="118"/>
    </location>
</feature>